<dbReference type="InterPro" id="IPR016155">
    <property type="entry name" value="Mopterin_synth/thiamin_S_b"/>
</dbReference>
<dbReference type="PANTHER" id="PTHR34472">
    <property type="entry name" value="SULFUR CARRIER PROTEIN THIS"/>
    <property type="match status" value="1"/>
</dbReference>
<dbReference type="CDD" id="cd00565">
    <property type="entry name" value="Ubl_ThiS"/>
    <property type="match status" value="1"/>
</dbReference>
<dbReference type="InterPro" id="IPR010035">
    <property type="entry name" value="Thi_S"/>
</dbReference>
<dbReference type="Pfam" id="PF02597">
    <property type="entry name" value="ThiS"/>
    <property type="match status" value="1"/>
</dbReference>
<dbReference type="InterPro" id="IPR012675">
    <property type="entry name" value="Beta-grasp_dom_sf"/>
</dbReference>
<evidence type="ECO:0000313" key="2">
    <source>
        <dbReference type="Proteomes" id="UP000235162"/>
    </source>
</evidence>
<dbReference type="EMBL" id="PKUR01000003">
    <property type="protein sequence ID" value="PLW85687.1"/>
    <property type="molecule type" value="Genomic_DNA"/>
</dbReference>
<dbReference type="Proteomes" id="UP000235162">
    <property type="component" value="Unassembled WGS sequence"/>
</dbReference>
<keyword evidence="2" id="KW-1185">Reference proteome</keyword>
<dbReference type="SUPFAM" id="SSF54285">
    <property type="entry name" value="MoaD/ThiS"/>
    <property type="match status" value="1"/>
</dbReference>
<evidence type="ECO:0000313" key="1">
    <source>
        <dbReference type="EMBL" id="PLW85687.1"/>
    </source>
</evidence>
<name>A0AAP8MDT1_9GAMM</name>
<dbReference type="NCBIfam" id="TIGR01683">
    <property type="entry name" value="thiS"/>
    <property type="match status" value="1"/>
</dbReference>
<dbReference type="RefSeq" id="WP_084198442.1">
    <property type="nucleotide sequence ID" value="NZ_BMYL01000003.1"/>
</dbReference>
<protein>
    <submittedName>
        <fullName evidence="1">Thiamine biosynthesis protein ThiS</fullName>
    </submittedName>
</protein>
<reference evidence="1 2" key="1">
    <citation type="submission" date="2018-01" db="EMBL/GenBank/DDBJ databases">
        <title>The draft genome sequence of Halioglobus japonicus S1-36.</title>
        <authorList>
            <person name="Du Z.-J."/>
            <person name="Shi M.-J."/>
        </authorList>
    </citation>
    <scope>NUCLEOTIDE SEQUENCE [LARGE SCALE GENOMIC DNA]</scope>
    <source>
        <strain evidence="1 2">S1-36</strain>
    </source>
</reference>
<dbReference type="KEGG" id="hja:BST95_05280"/>
<sequence>MSTIQIQINGEARQVSGPQPLSELLAQLPDLPANFAVAVNENFVPRPAYPDTTIEAGDQLELLVPMQGG</sequence>
<gene>
    <name evidence="1" type="primary">thiS</name>
    <name evidence="1" type="ORF">C0029_13840</name>
</gene>
<dbReference type="PANTHER" id="PTHR34472:SF1">
    <property type="entry name" value="SULFUR CARRIER PROTEIN THIS"/>
    <property type="match status" value="1"/>
</dbReference>
<dbReference type="Gene3D" id="3.10.20.30">
    <property type="match status" value="1"/>
</dbReference>
<organism evidence="1 2">
    <name type="scientific">Halioglobus japonicus</name>
    <dbReference type="NCBI Taxonomy" id="930805"/>
    <lineage>
        <taxon>Bacteria</taxon>
        <taxon>Pseudomonadati</taxon>
        <taxon>Pseudomonadota</taxon>
        <taxon>Gammaproteobacteria</taxon>
        <taxon>Cellvibrionales</taxon>
        <taxon>Halieaceae</taxon>
        <taxon>Halioglobus</taxon>
    </lineage>
</organism>
<dbReference type="AlphaFoldDB" id="A0AAP8MDT1"/>
<dbReference type="InterPro" id="IPR003749">
    <property type="entry name" value="ThiS/MoaD-like"/>
</dbReference>
<accession>A0AAP8MDT1</accession>
<proteinExistence type="predicted"/>
<comment type="caution">
    <text evidence="1">The sequence shown here is derived from an EMBL/GenBank/DDBJ whole genome shotgun (WGS) entry which is preliminary data.</text>
</comment>